<accession>A0A1M5YGN0</accession>
<dbReference type="HAMAP" id="MF_01225_B">
    <property type="entry name" value="MoaA_B"/>
    <property type="match status" value="1"/>
</dbReference>
<feature type="binding site" evidence="12">
    <location>
        <position position="26"/>
    </location>
    <ligand>
        <name>S-adenosyl-L-methionine</name>
        <dbReference type="ChEBI" id="CHEBI:59789"/>
    </ligand>
</feature>
<dbReference type="AlphaFoldDB" id="A0A1M5YGN0"/>
<dbReference type="CDD" id="cd21117">
    <property type="entry name" value="Twitch_MoaA"/>
    <property type="match status" value="1"/>
</dbReference>
<dbReference type="EC" id="4.1.99.22" evidence="1 12"/>
<organism evidence="14 15">
    <name type="scientific">Clostridium intestinale DSM 6191</name>
    <dbReference type="NCBI Taxonomy" id="1121320"/>
    <lineage>
        <taxon>Bacteria</taxon>
        <taxon>Bacillati</taxon>
        <taxon>Bacillota</taxon>
        <taxon>Clostridia</taxon>
        <taxon>Eubacteriales</taxon>
        <taxon>Clostridiaceae</taxon>
        <taxon>Clostridium</taxon>
    </lineage>
</organism>
<keyword evidence="7 12" id="KW-0411">Iron-sulfur</keyword>
<keyword evidence="9 12" id="KW-0501">Molybdenum cofactor biosynthesis</keyword>
<feature type="binding site" evidence="12">
    <location>
        <position position="118"/>
    </location>
    <ligand>
        <name>S-adenosyl-L-methionine</name>
        <dbReference type="ChEBI" id="CHEBI:59789"/>
    </ligand>
</feature>
<reference evidence="14 15" key="1">
    <citation type="submission" date="2016-11" db="EMBL/GenBank/DDBJ databases">
        <authorList>
            <person name="Jaros S."/>
            <person name="Januszkiewicz K."/>
            <person name="Wedrychowicz H."/>
        </authorList>
    </citation>
    <scope>NUCLEOTIDE SEQUENCE [LARGE SCALE GENOMIC DNA]</scope>
    <source>
        <strain evidence="14 15">DSM 6191</strain>
    </source>
</reference>
<feature type="binding site" evidence="12">
    <location>
        <position position="63"/>
    </location>
    <ligand>
        <name>GTP</name>
        <dbReference type="ChEBI" id="CHEBI:37565"/>
    </ligand>
</feature>
<comment type="catalytic activity">
    <reaction evidence="11 12">
        <text>GTP + AH2 + S-adenosyl-L-methionine = (8S)-3',8-cyclo-7,8-dihydroguanosine 5'-triphosphate + 5'-deoxyadenosine + L-methionine + A + H(+)</text>
        <dbReference type="Rhea" id="RHEA:49576"/>
        <dbReference type="ChEBI" id="CHEBI:13193"/>
        <dbReference type="ChEBI" id="CHEBI:15378"/>
        <dbReference type="ChEBI" id="CHEBI:17319"/>
        <dbReference type="ChEBI" id="CHEBI:17499"/>
        <dbReference type="ChEBI" id="CHEBI:37565"/>
        <dbReference type="ChEBI" id="CHEBI:57844"/>
        <dbReference type="ChEBI" id="CHEBI:59789"/>
        <dbReference type="ChEBI" id="CHEBI:131766"/>
        <dbReference type="EC" id="4.1.99.22"/>
    </reaction>
</comment>
<feature type="domain" description="Radical SAM core" evidence="13">
    <location>
        <begin position="4"/>
        <end position="223"/>
    </location>
</feature>
<comment type="similarity">
    <text evidence="12">Belongs to the radical SAM superfamily. MoaA family.</text>
</comment>
<dbReference type="GO" id="GO:0006777">
    <property type="term" value="P:Mo-molybdopterin cofactor biosynthetic process"/>
    <property type="evidence" value="ECO:0007669"/>
    <property type="project" value="UniProtKB-UniRule"/>
</dbReference>
<feature type="binding site" evidence="12">
    <location>
        <position position="94"/>
    </location>
    <ligand>
        <name>GTP</name>
        <dbReference type="ChEBI" id="CHEBI:37565"/>
    </ligand>
</feature>
<comment type="pathway">
    <text evidence="12">Cofactor biosynthesis; molybdopterin biosynthesis.</text>
</comment>
<feature type="binding site" evidence="12">
    <location>
        <position position="24"/>
    </location>
    <ligand>
        <name>[4Fe-4S] cluster</name>
        <dbReference type="ChEBI" id="CHEBI:49883"/>
        <label>1</label>
        <note>4Fe-4S-S-AdoMet</note>
    </ligand>
</feature>
<evidence type="ECO:0000256" key="8">
    <source>
        <dbReference type="ARBA" id="ARBA00023134"/>
    </source>
</evidence>
<feature type="binding site" evidence="12">
    <location>
        <position position="27"/>
    </location>
    <ligand>
        <name>[4Fe-4S] cluster</name>
        <dbReference type="ChEBI" id="CHEBI:49883"/>
        <label>1</label>
        <note>4Fe-4S-S-AdoMet</note>
    </ligand>
</feature>
<dbReference type="CDD" id="cd01335">
    <property type="entry name" value="Radical_SAM"/>
    <property type="match status" value="1"/>
</dbReference>
<evidence type="ECO:0000256" key="10">
    <source>
        <dbReference type="ARBA" id="ARBA00023239"/>
    </source>
</evidence>
<keyword evidence="10 12" id="KW-0456">Lyase</keyword>
<feature type="binding site" evidence="12">
    <location>
        <begin position="254"/>
        <end position="256"/>
    </location>
    <ligand>
        <name>GTP</name>
        <dbReference type="ChEBI" id="CHEBI:37565"/>
    </ligand>
</feature>
<dbReference type="SUPFAM" id="SSF102114">
    <property type="entry name" value="Radical SAM enzymes"/>
    <property type="match status" value="1"/>
</dbReference>
<dbReference type="PANTHER" id="PTHR22960:SF0">
    <property type="entry name" value="MOLYBDENUM COFACTOR BIOSYNTHESIS PROTEIN 1"/>
    <property type="match status" value="1"/>
</dbReference>
<dbReference type="PANTHER" id="PTHR22960">
    <property type="entry name" value="MOLYBDOPTERIN COFACTOR SYNTHESIS PROTEIN A"/>
    <property type="match status" value="1"/>
</dbReference>
<evidence type="ECO:0000256" key="1">
    <source>
        <dbReference type="ARBA" id="ARBA00012167"/>
    </source>
</evidence>
<name>A0A1M5YGN0_9CLOT</name>
<evidence type="ECO:0000256" key="5">
    <source>
        <dbReference type="ARBA" id="ARBA00022741"/>
    </source>
</evidence>
<dbReference type="GO" id="GO:0005525">
    <property type="term" value="F:GTP binding"/>
    <property type="evidence" value="ECO:0007669"/>
    <property type="project" value="UniProtKB-UniRule"/>
</dbReference>
<dbReference type="Gene3D" id="3.20.20.70">
    <property type="entry name" value="Aldolase class I"/>
    <property type="match status" value="1"/>
</dbReference>
<dbReference type="NCBIfam" id="TIGR02666">
    <property type="entry name" value="moaA"/>
    <property type="match status" value="1"/>
</dbReference>
<dbReference type="InterPro" id="IPR010505">
    <property type="entry name" value="MoaA_twitch"/>
</dbReference>
<dbReference type="GO" id="GO:0061799">
    <property type="term" value="F:cyclic pyranopterin monophosphate synthase activity"/>
    <property type="evidence" value="ECO:0007669"/>
    <property type="project" value="TreeGrafter"/>
</dbReference>
<feature type="binding site" evidence="12">
    <location>
        <position position="20"/>
    </location>
    <ligand>
        <name>[4Fe-4S] cluster</name>
        <dbReference type="ChEBI" id="CHEBI:49883"/>
        <label>1</label>
        <note>4Fe-4S-S-AdoMet</note>
    </ligand>
</feature>
<keyword evidence="6 12" id="KW-0408">Iron</keyword>
<evidence type="ECO:0000256" key="11">
    <source>
        <dbReference type="ARBA" id="ARBA00048697"/>
    </source>
</evidence>
<dbReference type="InterPro" id="IPR013785">
    <property type="entry name" value="Aldolase_TIM"/>
</dbReference>
<dbReference type="GO" id="GO:0046872">
    <property type="term" value="F:metal ion binding"/>
    <property type="evidence" value="ECO:0007669"/>
    <property type="project" value="UniProtKB-KW"/>
</dbReference>
<sequence>MIDKQGRNIEYLRISLTDVCNLRCVYCMPKDKITFMDKEKILQDDEVIKLVKLMAKCGIKKVRLTGGEPLTRKNILKIIEDIHRVPGIEEIYITTNALLLEGKEREFKEAGLKGVNISLDTLKEATYRDITRGGDLKVVLRVIDNLLDLGIKVKVNSVIIGGVNEDEILNLAALTINKKMDVRFIELMPIGAAKDLTPITNNKVKEIIKQGHVLEDEKIIGISGPAKYMKLKNALGKVGFISAISDNFCEACNRIRVTSEGFLKQCLHWNYGIDLKTLIRSGMNDEELLEIIRDKIYNKPIKHSFGKDEKDKDNRFMNEIGG</sequence>
<comment type="cofactor">
    <cofactor evidence="12">
        <name>[4Fe-4S] cluster</name>
        <dbReference type="ChEBI" id="CHEBI:49883"/>
    </cofactor>
    <text evidence="12">Binds 2 [4Fe-4S] clusters. Binds 1 [4Fe-4S] cluster coordinated with 3 cysteines and an exchangeable S-adenosyl-L-methionine and 1 [4Fe-4S] cluster coordinated with 3 cysteines and the GTP-derived substrate.</text>
</comment>
<evidence type="ECO:0000313" key="14">
    <source>
        <dbReference type="EMBL" id="SHI11136.1"/>
    </source>
</evidence>
<dbReference type="SFLD" id="SFLDS00029">
    <property type="entry name" value="Radical_SAM"/>
    <property type="match status" value="1"/>
</dbReference>
<evidence type="ECO:0000256" key="6">
    <source>
        <dbReference type="ARBA" id="ARBA00023004"/>
    </source>
</evidence>
<keyword evidence="2 12" id="KW-0004">4Fe-4S</keyword>
<dbReference type="Proteomes" id="UP000184241">
    <property type="component" value="Unassembled WGS sequence"/>
</dbReference>
<dbReference type="InterPro" id="IPR006638">
    <property type="entry name" value="Elp3/MiaA/NifB-like_rSAM"/>
</dbReference>
<comment type="subunit">
    <text evidence="12">Monomer and homodimer.</text>
</comment>
<dbReference type="InterPro" id="IPR013483">
    <property type="entry name" value="MoaA"/>
</dbReference>
<dbReference type="SFLD" id="SFLDG01067">
    <property type="entry name" value="SPASM/twitch_domain_containing"/>
    <property type="match status" value="1"/>
</dbReference>
<evidence type="ECO:0000256" key="12">
    <source>
        <dbReference type="HAMAP-Rule" id="MF_01225"/>
    </source>
</evidence>
<feature type="binding site" evidence="12">
    <location>
        <position position="266"/>
    </location>
    <ligand>
        <name>[4Fe-4S] cluster</name>
        <dbReference type="ChEBI" id="CHEBI:49883"/>
        <label>2</label>
        <note>4Fe-4S-substrate</note>
    </ligand>
</feature>
<protein>
    <recommendedName>
        <fullName evidence="1 12">GTP 3',8-cyclase</fullName>
        <ecNumber evidence="1 12">4.1.99.22</ecNumber>
    </recommendedName>
    <alternativeName>
        <fullName evidence="12">Molybdenum cofactor biosynthesis protein A</fullName>
    </alternativeName>
</protein>
<evidence type="ECO:0000313" key="15">
    <source>
        <dbReference type="Proteomes" id="UP000184241"/>
    </source>
</evidence>
<evidence type="ECO:0000256" key="9">
    <source>
        <dbReference type="ARBA" id="ARBA00023150"/>
    </source>
</evidence>
<keyword evidence="5 12" id="KW-0547">Nucleotide-binding</keyword>
<evidence type="ECO:0000256" key="4">
    <source>
        <dbReference type="ARBA" id="ARBA00022723"/>
    </source>
</evidence>
<evidence type="ECO:0000256" key="7">
    <source>
        <dbReference type="ARBA" id="ARBA00023014"/>
    </source>
</evidence>
<feature type="binding site" evidence="12">
    <location>
        <position position="67"/>
    </location>
    <ligand>
        <name>S-adenosyl-L-methionine</name>
        <dbReference type="ChEBI" id="CHEBI:59789"/>
    </ligand>
</feature>
<feature type="binding site" evidence="12">
    <location>
        <position position="249"/>
    </location>
    <ligand>
        <name>[4Fe-4S] cluster</name>
        <dbReference type="ChEBI" id="CHEBI:49883"/>
        <label>2</label>
        <note>4Fe-4S-substrate</note>
    </ligand>
</feature>
<dbReference type="InterPro" id="IPR058240">
    <property type="entry name" value="rSAM_sf"/>
</dbReference>
<dbReference type="SMART" id="SM00729">
    <property type="entry name" value="Elp3"/>
    <property type="match status" value="1"/>
</dbReference>
<evidence type="ECO:0000256" key="2">
    <source>
        <dbReference type="ARBA" id="ARBA00022485"/>
    </source>
</evidence>
<dbReference type="Pfam" id="PF06463">
    <property type="entry name" value="Mob_synth_C"/>
    <property type="match status" value="1"/>
</dbReference>
<feature type="binding site" evidence="12">
    <location>
        <position position="154"/>
    </location>
    <ligand>
        <name>GTP</name>
        <dbReference type="ChEBI" id="CHEBI:37565"/>
    </ligand>
</feature>
<dbReference type="GO" id="GO:0061798">
    <property type="term" value="F:GTP 3',8'-cyclase activity"/>
    <property type="evidence" value="ECO:0007669"/>
    <property type="project" value="UniProtKB-UniRule"/>
</dbReference>
<dbReference type="GO" id="GO:0051539">
    <property type="term" value="F:4 iron, 4 sulfur cluster binding"/>
    <property type="evidence" value="ECO:0007669"/>
    <property type="project" value="UniProtKB-UniRule"/>
</dbReference>
<dbReference type="SFLD" id="SFLDG01386">
    <property type="entry name" value="main_SPASM_domain-containing"/>
    <property type="match status" value="1"/>
</dbReference>
<dbReference type="UniPathway" id="UPA00344"/>
<dbReference type="InterPro" id="IPR007197">
    <property type="entry name" value="rSAM"/>
</dbReference>
<dbReference type="InterPro" id="IPR000385">
    <property type="entry name" value="MoaA_NifB_PqqE_Fe-S-bd_CS"/>
</dbReference>
<evidence type="ECO:0000256" key="3">
    <source>
        <dbReference type="ARBA" id="ARBA00022691"/>
    </source>
</evidence>
<dbReference type="PROSITE" id="PS51918">
    <property type="entry name" value="RADICAL_SAM"/>
    <property type="match status" value="1"/>
</dbReference>
<evidence type="ECO:0000259" key="13">
    <source>
        <dbReference type="PROSITE" id="PS51918"/>
    </source>
</evidence>
<dbReference type="SFLD" id="SFLDG01383">
    <property type="entry name" value="cyclic_pyranopterin_phosphate"/>
    <property type="match status" value="1"/>
</dbReference>
<keyword evidence="4 12" id="KW-0479">Metal-binding</keyword>
<dbReference type="RefSeq" id="WP_073019063.1">
    <property type="nucleotide sequence ID" value="NZ_FQXU01000006.1"/>
</dbReference>
<keyword evidence="8 12" id="KW-0342">GTP-binding</keyword>
<dbReference type="PROSITE" id="PS01305">
    <property type="entry name" value="MOAA_NIFB_PQQE"/>
    <property type="match status" value="1"/>
</dbReference>
<dbReference type="GO" id="GO:1904047">
    <property type="term" value="F:S-adenosyl-L-methionine binding"/>
    <property type="evidence" value="ECO:0007669"/>
    <property type="project" value="UniProtKB-UniRule"/>
</dbReference>
<keyword evidence="3 12" id="KW-0949">S-adenosyl-L-methionine</keyword>
<comment type="function">
    <text evidence="12">Catalyzes the cyclization of GTP to (8S)-3',8-cyclo-7,8-dihydroguanosine 5'-triphosphate.</text>
</comment>
<dbReference type="InterPro" id="IPR050105">
    <property type="entry name" value="MoCo_biosynth_MoaA/MoaC"/>
</dbReference>
<gene>
    <name evidence="12" type="primary">moaA</name>
    <name evidence="14" type="ORF">SAMN02745941_01978</name>
</gene>
<proteinExistence type="inferred from homology"/>
<dbReference type="Pfam" id="PF04055">
    <property type="entry name" value="Radical_SAM"/>
    <property type="match status" value="1"/>
</dbReference>
<dbReference type="InterPro" id="IPR040064">
    <property type="entry name" value="MoaA-like"/>
</dbReference>
<feature type="binding site" evidence="12">
    <location>
        <position position="188"/>
    </location>
    <ligand>
        <name>S-adenosyl-L-methionine</name>
        <dbReference type="ChEBI" id="CHEBI:59789"/>
    </ligand>
</feature>
<feature type="binding site" evidence="12">
    <location>
        <position position="252"/>
    </location>
    <ligand>
        <name>[4Fe-4S] cluster</name>
        <dbReference type="ChEBI" id="CHEBI:49883"/>
        <label>2</label>
        <note>4Fe-4S-substrate</note>
    </ligand>
</feature>
<feature type="binding site" evidence="12">
    <location>
        <position position="13"/>
    </location>
    <ligand>
        <name>GTP</name>
        <dbReference type="ChEBI" id="CHEBI:37565"/>
    </ligand>
</feature>
<dbReference type="EMBL" id="FQXU01000006">
    <property type="protein sequence ID" value="SHI11136.1"/>
    <property type="molecule type" value="Genomic_DNA"/>
</dbReference>